<keyword evidence="3" id="KW-0472">Membrane</keyword>
<dbReference type="RefSeq" id="WP_168883527.1">
    <property type="nucleotide sequence ID" value="NZ_JABAIL010000005.1"/>
</dbReference>
<name>A0A7X8XX30_9BACT</name>
<dbReference type="EMBL" id="JABAIL010000005">
    <property type="protein sequence ID" value="NLR92809.1"/>
    <property type="molecule type" value="Genomic_DNA"/>
</dbReference>
<sequence>MDTVIQEKKKIKGKYFQWLGFIASAFVLIAYLIISINDTSTIVIGKNKLQISEVKQEKFHDYINSKGKVQPKQTIYLDAVEGGRVKEIIAKEGSKVNKGEVIIELENNELYQQILNSEVALAEKENYLRNTRISFRNDMIQSKKNLLDSDYQLKRAKRNYEQQKRLLTKGLVPEEDFIKAKEDYEYQESMLEINWMKLKNDSLLQVTTMQTLEEDLVKMRETLKLVRSRLEHLKVTASTEAHLGNLDAEIGQSIQKGQHLGILYDLSDAKIIADIDERYITKVKKGLKGTFQYQNKNYSLVVDRVYPEVNDAVFKVELLFDHDKPLDLRTGQTTYVKLDLDDPVDALTIKKGNFYSETAGRWVYVISKDGTYAQKREIKIGAQNTSKYQIIRGLKAGEKVIISKYDQLGGYDKVVFK</sequence>
<evidence type="ECO:0000256" key="2">
    <source>
        <dbReference type="ARBA" id="ARBA00023054"/>
    </source>
</evidence>
<dbReference type="Gene3D" id="2.40.50.100">
    <property type="match status" value="1"/>
</dbReference>
<dbReference type="PANTHER" id="PTHR32347:SF23">
    <property type="entry name" value="BLL5650 PROTEIN"/>
    <property type="match status" value="1"/>
</dbReference>
<proteinExistence type="predicted"/>
<feature type="domain" description="Multidrug resistance protein MdtA-like C-terminal permuted SH3" evidence="4">
    <location>
        <begin position="360"/>
        <end position="406"/>
    </location>
</feature>
<gene>
    <name evidence="5" type="ORF">HGP29_16440</name>
</gene>
<keyword evidence="3" id="KW-1133">Transmembrane helix</keyword>
<comment type="caution">
    <text evidence="5">The sequence shown here is derived from an EMBL/GenBank/DDBJ whole genome shotgun (WGS) entry which is preliminary data.</text>
</comment>
<dbReference type="GO" id="GO:0030313">
    <property type="term" value="C:cell envelope"/>
    <property type="evidence" value="ECO:0007669"/>
    <property type="project" value="UniProtKB-SubCell"/>
</dbReference>
<feature type="transmembrane region" description="Helical" evidence="3">
    <location>
        <begin position="15"/>
        <end position="34"/>
    </location>
</feature>
<keyword evidence="3" id="KW-0812">Transmembrane</keyword>
<dbReference type="Pfam" id="PF25967">
    <property type="entry name" value="RND-MFP_C"/>
    <property type="match status" value="1"/>
</dbReference>
<dbReference type="Gene3D" id="2.40.30.170">
    <property type="match status" value="1"/>
</dbReference>
<reference evidence="5 6" key="1">
    <citation type="submission" date="2020-04" db="EMBL/GenBank/DDBJ databases">
        <title>Flammeovirga sp. SR4, a novel species isolated from seawater.</title>
        <authorList>
            <person name="Wang X."/>
        </authorList>
    </citation>
    <scope>NUCLEOTIDE SEQUENCE [LARGE SCALE GENOMIC DNA]</scope>
    <source>
        <strain evidence="5 6">SR4</strain>
    </source>
</reference>
<evidence type="ECO:0000256" key="1">
    <source>
        <dbReference type="ARBA" id="ARBA00004196"/>
    </source>
</evidence>
<evidence type="ECO:0000313" key="6">
    <source>
        <dbReference type="Proteomes" id="UP000585050"/>
    </source>
</evidence>
<comment type="subcellular location">
    <subcellularLocation>
        <location evidence="1">Cell envelope</location>
    </subcellularLocation>
</comment>
<evidence type="ECO:0000313" key="5">
    <source>
        <dbReference type="EMBL" id="NLR92809.1"/>
    </source>
</evidence>
<dbReference type="Proteomes" id="UP000585050">
    <property type="component" value="Unassembled WGS sequence"/>
</dbReference>
<dbReference type="Gene3D" id="2.40.420.20">
    <property type="match status" value="1"/>
</dbReference>
<accession>A0A7X8XX30</accession>
<evidence type="ECO:0000256" key="3">
    <source>
        <dbReference type="SAM" id="Phobius"/>
    </source>
</evidence>
<organism evidence="5 6">
    <name type="scientific">Flammeovirga agarivorans</name>
    <dbReference type="NCBI Taxonomy" id="2726742"/>
    <lineage>
        <taxon>Bacteria</taxon>
        <taxon>Pseudomonadati</taxon>
        <taxon>Bacteroidota</taxon>
        <taxon>Cytophagia</taxon>
        <taxon>Cytophagales</taxon>
        <taxon>Flammeovirgaceae</taxon>
        <taxon>Flammeovirga</taxon>
    </lineage>
</organism>
<dbReference type="InterPro" id="IPR058627">
    <property type="entry name" value="MdtA-like_C"/>
</dbReference>
<dbReference type="AlphaFoldDB" id="A0A7X8XX30"/>
<keyword evidence="6" id="KW-1185">Reference proteome</keyword>
<dbReference type="InterPro" id="IPR050465">
    <property type="entry name" value="UPF0194_transport"/>
</dbReference>
<dbReference type="PANTHER" id="PTHR32347">
    <property type="entry name" value="EFFLUX SYSTEM COMPONENT YKNX-RELATED"/>
    <property type="match status" value="1"/>
</dbReference>
<protein>
    <submittedName>
        <fullName evidence="5">HlyD family efflux transporter periplasmic adaptor subunit</fullName>
    </submittedName>
</protein>
<keyword evidence="2" id="KW-0175">Coiled coil</keyword>
<evidence type="ECO:0000259" key="4">
    <source>
        <dbReference type="Pfam" id="PF25967"/>
    </source>
</evidence>